<feature type="coiled-coil region" evidence="1">
    <location>
        <begin position="25"/>
        <end position="52"/>
    </location>
</feature>
<name>E1QF86_DESB2</name>
<proteinExistence type="predicted"/>
<evidence type="ECO:0000256" key="1">
    <source>
        <dbReference type="SAM" id="Coils"/>
    </source>
</evidence>
<sequence>MRDDNAHGGILPPNPLDDPENRRRIASLEREIEDFAREQKEVEAQAHELMARELAGEGPFAQEIHRLKQRKMVLITQAQANRARINQILWGTR</sequence>
<protein>
    <submittedName>
        <fullName evidence="3">Uncharacterized protein</fullName>
    </submittedName>
</protein>
<organism evidence="3 4">
    <name type="scientific">Desulfarculus baarsii (strain ATCC 33931 / DSM 2075 / LMG 7858 / VKM B-1802 / 2st14)</name>
    <dbReference type="NCBI Taxonomy" id="644282"/>
    <lineage>
        <taxon>Bacteria</taxon>
        <taxon>Pseudomonadati</taxon>
        <taxon>Thermodesulfobacteriota</taxon>
        <taxon>Desulfarculia</taxon>
        <taxon>Desulfarculales</taxon>
        <taxon>Desulfarculaceae</taxon>
        <taxon>Desulfarculus</taxon>
    </lineage>
</organism>
<feature type="region of interest" description="Disordered" evidence="2">
    <location>
        <begin position="1"/>
        <end position="22"/>
    </location>
</feature>
<accession>E1QF86</accession>
<dbReference type="RefSeq" id="WP_013257676.1">
    <property type="nucleotide sequence ID" value="NC_014365.1"/>
</dbReference>
<evidence type="ECO:0000256" key="2">
    <source>
        <dbReference type="SAM" id="MobiDB-lite"/>
    </source>
</evidence>
<gene>
    <name evidence="3" type="ordered locus">Deba_0852</name>
</gene>
<dbReference type="EMBL" id="CP002085">
    <property type="protein sequence ID" value="ADK84222.1"/>
    <property type="molecule type" value="Genomic_DNA"/>
</dbReference>
<dbReference type="AlphaFoldDB" id="E1QF86"/>
<keyword evidence="4" id="KW-1185">Reference proteome</keyword>
<evidence type="ECO:0000313" key="4">
    <source>
        <dbReference type="Proteomes" id="UP000009047"/>
    </source>
</evidence>
<dbReference type="Proteomes" id="UP000009047">
    <property type="component" value="Chromosome"/>
</dbReference>
<dbReference type="KEGG" id="dbr:Deba_0852"/>
<reference evidence="3 4" key="1">
    <citation type="journal article" date="2010" name="Stand. Genomic Sci.">
        <title>Complete genome sequence of Desulfarculus baarsii type strain (2st14).</title>
        <authorList>
            <person name="Sun H."/>
            <person name="Spring S."/>
            <person name="Lapidus A."/>
            <person name="Davenport K."/>
            <person name="Del Rio T.G."/>
            <person name="Tice H."/>
            <person name="Nolan M."/>
            <person name="Copeland A."/>
            <person name="Cheng J.F."/>
            <person name="Lucas S."/>
            <person name="Tapia R."/>
            <person name="Goodwin L."/>
            <person name="Pitluck S."/>
            <person name="Ivanova N."/>
            <person name="Pagani I."/>
            <person name="Mavromatis K."/>
            <person name="Ovchinnikova G."/>
            <person name="Pati A."/>
            <person name="Chen A."/>
            <person name="Palaniappan K."/>
            <person name="Hauser L."/>
            <person name="Chang Y.J."/>
            <person name="Jeffries C.D."/>
            <person name="Detter J.C."/>
            <person name="Han C."/>
            <person name="Rohde M."/>
            <person name="Brambilla E."/>
            <person name="Goker M."/>
            <person name="Woyke T."/>
            <person name="Bristow J."/>
            <person name="Eisen J.A."/>
            <person name="Markowitz V."/>
            <person name="Hugenholtz P."/>
            <person name="Kyrpides N.C."/>
            <person name="Klenk H.P."/>
            <person name="Land M."/>
        </authorList>
    </citation>
    <scope>NUCLEOTIDE SEQUENCE [LARGE SCALE GENOMIC DNA]</scope>
    <source>
        <strain evidence="4">ATCC 33931 / DSM 2075 / LMG 7858 / VKM B-1802 / 2st14</strain>
    </source>
</reference>
<evidence type="ECO:0000313" key="3">
    <source>
        <dbReference type="EMBL" id="ADK84222.1"/>
    </source>
</evidence>
<dbReference type="HOGENOM" id="CLU_2394903_0_0_7"/>
<dbReference type="STRING" id="644282.Deba_0852"/>
<keyword evidence="1" id="KW-0175">Coiled coil</keyword>